<comment type="caution">
    <text evidence="3">The sequence shown here is derived from an EMBL/GenBank/DDBJ whole genome shotgun (WGS) entry which is preliminary data.</text>
</comment>
<proteinExistence type="predicted"/>
<evidence type="ECO:0000256" key="2">
    <source>
        <dbReference type="SAM" id="Phobius"/>
    </source>
</evidence>
<feature type="region of interest" description="Disordered" evidence="1">
    <location>
        <begin position="153"/>
        <end position="211"/>
    </location>
</feature>
<accession>A0A9N7V0C7</accession>
<dbReference type="EMBL" id="CADEAL010002335">
    <property type="protein sequence ID" value="CAB1439802.1"/>
    <property type="molecule type" value="Genomic_DNA"/>
</dbReference>
<reference evidence="3" key="1">
    <citation type="submission" date="2020-03" db="EMBL/GenBank/DDBJ databases">
        <authorList>
            <person name="Weist P."/>
        </authorList>
    </citation>
    <scope>NUCLEOTIDE SEQUENCE</scope>
</reference>
<dbReference type="Proteomes" id="UP001153269">
    <property type="component" value="Unassembled WGS sequence"/>
</dbReference>
<feature type="compositionally biased region" description="Basic and acidic residues" evidence="1">
    <location>
        <begin position="170"/>
        <end position="188"/>
    </location>
</feature>
<gene>
    <name evidence="3" type="ORF">PLEPLA_LOCUS27570</name>
</gene>
<protein>
    <submittedName>
        <fullName evidence="3">Uncharacterized protein</fullName>
    </submittedName>
</protein>
<keyword evidence="2" id="KW-0812">Transmembrane</keyword>
<evidence type="ECO:0000313" key="3">
    <source>
        <dbReference type="EMBL" id="CAB1439802.1"/>
    </source>
</evidence>
<sequence>MTTNTHKDTGGEKGRRRRIEKCHSLFLGVATPLAVFHARLLSMSGAVRESIPLSPRVNRPWRGGGGRRRGGGGRREIPERLNTYPTTIHILSPTLSRTSEITFCLVRSLVPMRSPGPSKKGRELNNPLHEGQLLDERFLQSFSRRISGLTDERIHGEAGEGDEFIPFEGRSGERGETSDMEIGREPGKGHGSTLPDDKGPSLSDLRPLKFS</sequence>
<feature type="transmembrane region" description="Helical" evidence="2">
    <location>
        <begin position="25"/>
        <end position="47"/>
    </location>
</feature>
<keyword evidence="2" id="KW-1133">Transmembrane helix</keyword>
<dbReference type="AlphaFoldDB" id="A0A9N7V0C7"/>
<keyword evidence="4" id="KW-1185">Reference proteome</keyword>
<organism evidence="3 4">
    <name type="scientific">Pleuronectes platessa</name>
    <name type="common">European plaice</name>
    <dbReference type="NCBI Taxonomy" id="8262"/>
    <lineage>
        <taxon>Eukaryota</taxon>
        <taxon>Metazoa</taxon>
        <taxon>Chordata</taxon>
        <taxon>Craniata</taxon>
        <taxon>Vertebrata</taxon>
        <taxon>Euteleostomi</taxon>
        <taxon>Actinopterygii</taxon>
        <taxon>Neopterygii</taxon>
        <taxon>Teleostei</taxon>
        <taxon>Neoteleostei</taxon>
        <taxon>Acanthomorphata</taxon>
        <taxon>Carangaria</taxon>
        <taxon>Pleuronectiformes</taxon>
        <taxon>Pleuronectoidei</taxon>
        <taxon>Pleuronectidae</taxon>
        <taxon>Pleuronectes</taxon>
    </lineage>
</organism>
<name>A0A9N7V0C7_PLEPL</name>
<evidence type="ECO:0000313" key="4">
    <source>
        <dbReference type="Proteomes" id="UP001153269"/>
    </source>
</evidence>
<evidence type="ECO:0000256" key="1">
    <source>
        <dbReference type="SAM" id="MobiDB-lite"/>
    </source>
</evidence>
<keyword evidence="2" id="KW-0472">Membrane</keyword>